<dbReference type="CDD" id="cd01948">
    <property type="entry name" value="EAL"/>
    <property type="match status" value="1"/>
</dbReference>
<dbReference type="Pfam" id="PF05228">
    <property type="entry name" value="CHASE4"/>
    <property type="match status" value="1"/>
</dbReference>
<dbReference type="PANTHER" id="PTHR44757:SF2">
    <property type="entry name" value="BIOFILM ARCHITECTURE MAINTENANCE PROTEIN MBAA"/>
    <property type="match status" value="1"/>
</dbReference>
<dbReference type="InterPro" id="IPR001633">
    <property type="entry name" value="EAL_dom"/>
</dbReference>
<dbReference type="InterPro" id="IPR043128">
    <property type="entry name" value="Rev_trsase/Diguanyl_cyclase"/>
</dbReference>
<evidence type="ECO:0000313" key="5">
    <source>
        <dbReference type="EMBL" id="MQX35390.1"/>
    </source>
</evidence>
<dbReference type="CDD" id="cd01949">
    <property type="entry name" value="GGDEF"/>
    <property type="match status" value="1"/>
</dbReference>
<feature type="transmembrane region" description="Helical" evidence="1">
    <location>
        <begin position="244"/>
        <end position="263"/>
    </location>
</feature>
<dbReference type="OrthoDB" id="7251575at2"/>
<evidence type="ECO:0000259" key="3">
    <source>
        <dbReference type="PROSITE" id="PS50885"/>
    </source>
</evidence>
<dbReference type="GO" id="GO:0016020">
    <property type="term" value="C:membrane"/>
    <property type="evidence" value="ECO:0007669"/>
    <property type="project" value="InterPro"/>
</dbReference>
<dbReference type="FunFam" id="3.30.70.270:FF:000001">
    <property type="entry name" value="Diguanylate cyclase domain protein"/>
    <property type="match status" value="1"/>
</dbReference>
<dbReference type="GO" id="GO:0003824">
    <property type="term" value="F:catalytic activity"/>
    <property type="evidence" value="ECO:0007669"/>
    <property type="project" value="UniProtKB-ARBA"/>
</dbReference>
<organism evidence="5 6">
    <name type="scientific">Roseospira navarrensis</name>
    <dbReference type="NCBI Taxonomy" id="140058"/>
    <lineage>
        <taxon>Bacteria</taxon>
        <taxon>Pseudomonadati</taxon>
        <taxon>Pseudomonadota</taxon>
        <taxon>Alphaproteobacteria</taxon>
        <taxon>Rhodospirillales</taxon>
        <taxon>Rhodospirillaceae</taxon>
        <taxon>Roseospira</taxon>
    </lineage>
</organism>
<name>A0A7X1ZBB0_9PROT</name>
<dbReference type="SMART" id="SM00304">
    <property type="entry name" value="HAMP"/>
    <property type="match status" value="1"/>
</dbReference>
<dbReference type="InterPro" id="IPR003660">
    <property type="entry name" value="HAMP_dom"/>
</dbReference>
<keyword evidence="6" id="KW-1185">Reference proteome</keyword>
<accession>A0A7X1ZBB0</accession>
<dbReference type="PROSITE" id="PS50883">
    <property type="entry name" value="EAL"/>
    <property type="match status" value="1"/>
</dbReference>
<keyword evidence="1" id="KW-0812">Transmembrane</keyword>
<dbReference type="Pfam" id="PF00563">
    <property type="entry name" value="EAL"/>
    <property type="match status" value="1"/>
</dbReference>
<dbReference type="Proteomes" id="UP000434582">
    <property type="component" value="Unassembled WGS sequence"/>
</dbReference>
<keyword evidence="1" id="KW-1133">Transmembrane helix</keyword>
<dbReference type="PROSITE" id="PS50887">
    <property type="entry name" value="GGDEF"/>
    <property type="match status" value="1"/>
</dbReference>
<dbReference type="RefSeq" id="WP_153340827.1">
    <property type="nucleotide sequence ID" value="NZ_WIVE01000003.1"/>
</dbReference>
<feature type="domain" description="HAMP" evidence="3">
    <location>
        <begin position="301"/>
        <end position="354"/>
    </location>
</feature>
<dbReference type="Gene3D" id="3.30.70.270">
    <property type="match status" value="1"/>
</dbReference>
<dbReference type="EMBL" id="WIVE01000003">
    <property type="protein sequence ID" value="MQX35390.1"/>
    <property type="molecule type" value="Genomic_DNA"/>
</dbReference>
<dbReference type="InterPro" id="IPR035919">
    <property type="entry name" value="EAL_sf"/>
</dbReference>
<dbReference type="PROSITE" id="PS50885">
    <property type="entry name" value="HAMP"/>
    <property type="match status" value="1"/>
</dbReference>
<gene>
    <name evidence="5" type="ORF">GHC57_02545</name>
</gene>
<comment type="caution">
    <text evidence="5">The sequence shown here is derived from an EMBL/GenBank/DDBJ whole genome shotgun (WGS) entry which is preliminary data.</text>
</comment>
<evidence type="ECO:0000259" key="4">
    <source>
        <dbReference type="PROSITE" id="PS50887"/>
    </source>
</evidence>
<feature type="transmembrane region" description="Helical" evidence="1">
    <location>
        <begin position="275"/>
        <end position="297"/>
    </location>
</feature>
<dbReference type="Gene3D" id="3.20.20.450">
    <property type="entry name" value="EAL domain"/>
    <property type="match status" value="1"/>
</dbReference>
<feature type="domain" description="GGDEF" evidence="4">
    <location>
        <begin position="383"/>
        <end position="516"/>
    </location>
</feature>
<sequence length="771" mass="83122">MRLLASVRFKVLAVSALLLGALLALALGVMLGVIRPSFLALEEAHARGHAQRITTTLNREIESLDLLVHDWSAWDDTYAYAATRSPAFEASNLLAETFSGAHLTLIAILDTAGRELWNRAYDLEGDDFMTLPSMQGGGLNIRQIHQLARVRPGGVRGLVETDAGIMLVAARPILTSQDEGPPRGTMVMGRLLGGSLLGGLEAAVGEPLTLWSADDRDMPEGAREALTRGGAGPPVIRIAGAETIALYLGFQNVFGEPVMVAGARLERRIVAAGHTALSTAVALVAIAGLVLIGAVLWSQQHLVLGPLKRLTHHIQTVAETGDLTRTMTLARRDELGTLANAFNHMQARIAQLAYFDTVTGLPNRRLFTDRADQILRFARRANQRAAILFLDLDDFKSINDTRGHSVGDALLRSVATELHAMVRDSDTVARFGGDEFVIVLHDLPTEQTLSDLADRILARMALPFQVGEAGVFTAASIGIATYPDDGDTLEALVARADSAMYAAKSEGGHRARLHTAERQHDTAHLLDLDQTLREAMASDQLFLVFQPVVDLKDGPIVSHEALVRWHHPEQGDLRADAFIHMLDRGGLYALLDAWVLRTACRALAQSRAQAEAGLGGGPRPEQVSINICARHVEADGLLGLVFGILQETGAQPEQIVLEVTEAVMRTRPEAAHRVLTQLRDLGIRIAIDDFGTGYASLTALHRLPADILKIDRSFVAGLPDDPVAVAIVRSILTLAETLDLQVVAEGIETAAQRDFLKAEGCPLGQGYLFGG</sequence>
<proteinExistence type="predicted"/>
<dbReference type="NCBIfam" id="TIGR00254">
    <property type="entry name" value="GGDEF"/>
    <property type="match status" value="1"/>
</dbReference>
<dbReference type="Gene3D" id="6.10.340.10">
    <property type="match status" value="1"/>
</dbReference>
<dbReference type="SUPFAM" id="SSF55073">
    <property type="entry name" value="Nucleotide cyclase"/>
    <property type="match status" value="1"/>
</dbReference>
<keyword evidence="1" id="KW-0472">Membrane</keyword>
<dbReference type="GO" id="GO:0007165">
    <property type="term" value="P:signal transduction"/>
    <property type="evidence" value="ECO:0007669"/>
    <property type="project" value="InterPro"/>
</dbReference>
<protein>
    <submittedName>
        <fullName evidence="5">EAL domain-containing protein</fullName>
    </submittedName>
</protein>
<feature type="domain" description="EAL" evidence="2">
    <location>
        <begin position="525"/>
        <end position="771"/>
    </location>
</feature>
<evidence type="ECO:0000313" key="6">
    <source>
        <dbReference type="Proteomes" id="UP000434582"/>
    </source>
</evidence>
<dbReference type="InterPro" id="IPR000160">
    <property type="entry name" value="GGDEF_dom"/>
</dbReference>
<dbReference type="CDD" id="cd06225">
    <property type="entry name" value="HAMP"/>
    <property type="match status" value="1"/>
</dbReference>
<dbReference type="Pfam" id="PF00672">
    <property type="entry name" value="HAMP"/>
    <property type="match status" value="1"/>
</dbReference>
<dbReference type="SUPFAM" id="SSF141868">
    <property type="entry name" value="EAL domain-like"/>
    <property type="match status" value="1"/>
</dbReference>
<dbReference type="InterPro" id="IPR007892">
    <property type="entry name" value="CHASE4"/>
</dbReference>
<dbReference type="SUPFAM" id="SSF158472">
    <property type="entry name" value="HAMP domain-like"/>
    <property type="match status" value="1"/>
</dbReference>
<dbReference type="SMART" id="SM00052">
    <property type="entry name" value="EAL"/>
    <property type="match status" value="1"/>
</dbReference>
<dbReference type="InterPro" id="IPR029787">
    <property type="entry name" value="Nucleotide_cyclase"/>
</dbReference>
<evidence type="ECO:0000259" key="2">
    <source>
        <dbReference type="PROSITE" id="PS50883"/>
    </source>
</evidence>
<dbReference type="AlphaFoldDB" id="A0A7X1ZBB0"/>
<reference evidence="5 6" key="1">
    <citation type="submission" date="2019-10" db="EMBL/GenBank/DDBJ databases">
        <title>Draft whole-genome sequence of the purple nonsulfur photosynthetic bacterium Roseospira navarrensis DSM 15114.</title>
        <authorList>
            <person name="Kyndt J.A."/>
            <person name="Meyer T.E."/>
        </authorList>
    </citation>
    <scope>NUCLEOTIDE SEQUENCE [LARGE SCALE GENOMIC DNA]</scope>
    <source>
        <strain evidence="5 6">DSM 15114</strain>
    </source>
</reference>
<dbReference type="PANTHER" id="PTHR44757">
    <property type="entry name" value="DIGUANYLATE CYCLASE DGCP"/>
    <property type="match status" value="1"/>
</dbReference>
<evidence type="ECO:0000256" key="1">
    <source>
        <dbReference type="SAM" id="Phobius"/>
    </source>
</evidence>
<dbReference type="Pfam" id="PF00990">
    <property type="entry name" value="GGDEF"/>
    <property type="match status" value="1"/>
</dbReference>
<dbReference type="InterPro" id="IPR052155">
    <property type="entry name" value="Biofilm_reg_signaling"/>
</dbReference>
<dbReference type="SMART" id="SM00267">
    <property type="entry name" value="GGDEF"/>
    <property type="match status" value="1"/>
</dbReference>